<dbReference type="RefSeq" id="WP_078695073.1">
    <property type="nucleotide sequence ID" value="NZ_FUYH01000001.1"/>
</dbReference>
<organism evidence="4 5">
    <name type="scientific">Caloramator quimbayensis</name>
    <dbReference type="NCBI Taxonomy" id="1147123"/>
    <lineage>
        <taxon>Bacteria</taxon>
        <taxon>Bacillati</taxon>
        <taxon>Bacillota</taxon>
        <taxon>Clostridia</taxon>
        <taxon>Eubacteriales</taxon>
        <taxon>Clostridiaceae</taxon>
        <taxon>Caloramator</taxon>
    </lineage>
</organism>
<dbReference type="OrthoDB" id="3185623at2"/>
<dbReference type="PANTHER" id="PTHR43489:SF1">
    <property type="entry name" value="L-RIBULOSE-5-PHOSPHATE 3-EPIMERASE SGBU-RELATED"/>
    <property type="match status" value="1"/>
</dbReference>
<protein>
    <recommendedName>
        <fullName evidence="2">L-ribulose-5-phosphate 3-epimerase</fullName>
    </recommendedName>
</protein>
<proteinExistence type="predicted"/>
<dbReference type="InterPro" id="IPR013022">
    <property type="entry name" value="Xyl_isomerase-like_TIM-brl"/>
</dbReference>
<evidence type="ECO:0000256" key="1">
    <source>
        <dbReference type="ARBA" id="ARBA00023235"/>
    </source>
</evidence>
<name>A0A1T4WEZ9_9CLOT</name>
<dbReference type="Proteomes" id="UP000190105">
    <property type="component" value="Unassembled WGS sequence"/>
</dbReference>
<dbReference type="NCBIfam" id="NF009689">
    <property type="entry name" value="PRK13210.1"/>
    <property type="match status" value="1"/>
</dbReference>
<dbReference type="InterPro" id="IPR036237">
    <property type="entry name" value="Xyl_isomerase-like_sf"/>
</dbReference>
<evidence type="ECO:0000256" key="2">
    <source>
        <dbReference type="NCBIfam" id="TIGR00542"/>
    </source>
</evidence>
<dbReference type="GO" id="GO:0016861">
    <property type="term" value="F:intramolecular oxidoreductase activity, interconverting aldoses and ketoses"/>
    <property type="evidence" value="ECO:0007669"/>
    <property type="project" value="InterPro"/>
</dbReference>
<dbReference type="Gene3D" id="3.20.20.150">
    <property type="entry name" value="Divalent-metal-dependent TIM barrel enzymes"/>
    <property type="match status" value="1"/>
</dbReference>
<dbReference type="Pfam" id="PF01261">
    <property type="entry name" value="AP_endonuc_2"/>
    <property type="match status" value="1"/>
</dbReference>
<gene>
    <name evidence="4" type="ORF">SAMN05443428_10128</name>
</gene>
<keyword evidence="5" id="KW-1185">Reference proteome</keyword>
<feature type="domain" description="Xylose isomerase-like TIM barrel" evidence="3">
    <location>
        <begin position="26"/>
        <end position="271"/>
    </location>
</feature>
<sequence>MKDYLLGLYEKSMPNYLSWKEKLTCAKEAGFDFVEISIDETDEKLARLNSKKSERFEIIKDIYEVGIPIRTMCLSGHRKYPLGSSNESVRKKSIAIMEKAIEFACDIGIRIIQIAGYDVYYEESSSSTKEYFLKNLKKCVEMAAKKGVILAFETMETEFMNTVSKAMHYVNKINSPYLKVYPDAGNITNAAVLYNECVIDDIKKGKGHIAAVHLKETVPNKFREIPFGTGHVDFENIIKTSWDLGVRKYVAEFWYTGNENWMDEIKNARKFMDEKFKRALNSDILI</sequence>
<dbReference type="NCBIfam" id="NF009688">
    <property type="entry name" value="PRK13209.1"/>
    <property type="match status" value="1"/>
</dbReference>
<dbReference type="InterPro" id="IPR050417">
    <property type="entry name" value="Sugar_Epim/Isomerase"/>
</dbReference>
<reference evidence="5" key="1">
    <citation type="submission" date="2017-02" db="EMBL/GenBank/DDBJ databases">
        <authorList>
            <person name="Varghese N."/>
            <person name="Submissions S."/>
        </authorList>
    </citation>
    <scope>NUCLEOTIDE SEQUENCE [LARGE SCALE GENOMIC DNA]</scope>
    <source>
        <strain evidence="5">USBA 833</strain>
    </source>
</reference>
<dbReference type="AlphaFoldDB" id="A0A1T4WEZ9"/>
<dbReference type="InterPro" id="IPR004560">
    <property type="entry name" value="L-Ru-5P_3-Epase"/>
</dbReference>
<dbReference type="GO" id="GO:0034015">
    <property type="term" value="F:L-ribulose-5-phosphate 3-epimerase activity"/>
    <property type="evidence" value="ECO:0007669"/>
    <property type="project" value="TreeGrafter"/>
</dbReference>
<dbReference type="GO" id="GO:0019852">
    <property type="term" value="P:L-ascorbic acid metabolic process"/>
    <property type="evidence" value="ECO:0007669"/>
    <property type="project" value="TreeGrafter"/>
</dbReference>
<dbReference type="PANTHER" id="PTHR43489">
    <property type="entry name" value="ISOMERASE"/>
    <property type="match status" value="1"/>
</dbReference>
<dbReference type="NCBIfam" id="TIGR00542">
    <property type="entry name" value="hxl6Piso_put"/>
    <property type="match status" value="1"/>
</dbReference>
<keyword evidence="1" id="KW-0413">Isomerase</keyword>
<evidence type="ECO:0000313" key="4">
    <source>
        <dbReference type="EMBL" id="SKA75485.1"/>
    </source>
</evidence>
<evidence type="ECO:0000259" key="3">
    <source>
        <dbReference type="Pfam" id="PF01261"/>
    </source>
</evidence>
<dbReference type="STRING" id="1147123.SAMN05443428_10128"/>
<dbReference type="EMBL" id="FUYH01000001">
    <property type="protein sequence ID" value="SKA75485.1"/>
    <property type="molecule type" value="Genomic_DNA"/>
</dbReference>
<accession>A0A1T4WEZ9</accession>
<evidence type="ECO:0000313" key="5">
    <source>
        <dbReference type="Proteomes" id="UP000190105"/>
    </source>
</evidence>
<dbReference type="SUPFAM" id="SSF51658">
    <property type="entry name" value="Xylose isomerase-like"/>
    <property type="match status" value="1"/>
</dbReference>